<dbReference type="Pfam" id="PF23559">
    <property type="entry name" value="WHD_DRP"/>
    <property type="match status" value="1"/>
</dbReference>
<evidence type="ECO:0000259" key="8">
    <source>
        <dbReference type="Pfam" id="PF00931"/>
    </source>
</evidence>
<evidence type="ECO:0008006" key="14">
    <source>
        <dbReference type="Google" id="ProtNLM"/>
    </source>
</evidence>
<evidence type="ECO:0000313" key="13">
    <source>
        <dbReference type="Proteomes" id="UP000604825"/>
    </source>
</evidence>
<dbReference type="InterPro" id="IPR032675">
    <property type="entry name" value="LRR_dom_sf"/>
</dbReference>
<feature type="domain" description="Disease resistance protein winged helix" evidence="10">
    <location>
        <begin position="466"/>
        <end position="534"/>
    </location>
</feature>
<dbReference type="Gene3D" id="3.80.10.10">
    <property type="entry name" value="Ribonuclease Inhibitor"/>
    <property type="match status" value="1"/>
</dbReference>
<dbReference type="InterPro" id="IPR038005">
    <property type="entry name" value="RX-like_CC"/>
</dbReference>
<evidence type="ECO:0000256" key="7">
    <source>
        <dbReference type="ARBA" id="ARBA00023054"/>
    </source>
</evidence>
<dbReference type="PRINTS" id="PR00364">
    <property type="entry name" value="DISEASERSIST"/>
</dbReference>
<evidence type="ECO:0000259" key="9">
    <source>
        <dbReference type="Pfam" id="PF18052"/>
    </source>
</evidence>
<dbReference type="Proteomes" id="UP000604825">
    <property type="component" value="Unassembled WGS sequence"/>
</dbReference>
<name>A0A811QN17_9POAL</name>
<keyword evidence="3" id="KW-0677">Repeat</keyword>
<keyword evidence="7" id="KW-0175">Coiled coil</keyword>
<protein>
    <recommendedName>
        <fullName evidence="14">Disease resistance protein RPM1</fullName>
    </recommendedName>
</protein>
<dbReference type="EMBL" id="CAJGYO010000010">
    <property type="protein sequence ID" value="CAD6257444.1"/>
    <property type="molecule type" value="Genomic_DNA"/>
</dbReference>
<evidence type="ECO:0000256" key="6">
    <source>
        <dbReference type="ARBA" id="ARBA00022840"/>
    </source>
</evidence>
<dbReference type="Pfam" id="PF23598">
    <property type="entry name" value="LRR_14"/>
    <property type="match status" value="1"/>
</dbReference>
<evidence type="ECO:0000256" key="4">
    <source>
        <dbReference type="ARBA" id="ARBA00022741"/>
    </source>
</evidence>
<dbReference type="InterPro" id="IPR002182">
    <property type="entry name" value="NB-ARC"/>
</dbReference>
<dbReference type="PANTHER" id="PTHR36766:SF55">
    <property type="entry name" value="OS11G0492900 PROTEIN"/>
    <property type="match status" value="1"/>
</dbReference>
<dbReference type="GO" id="GO:0051707">
    <property type="term" value="P:response to other organism"/>
    <property type="evidence" value="ECO:0007669"/>
    <property type="project" value="UniProtKB-ARBA"/>
</dbReference>
<keyword evidence="2" id="KW-0433">Leucine-rich repeat</keyword>
<feature type="domain" description="Disease resistance R13L4/SHOC-2-like LRR" evidence="11">
    <location>
        <begin position="598"/>
        <end position="911"/>
    </location>
</feature>
<evidence type="ECO:0000259" key="10">
    <source>
        <dbReference type="Pfam" id="PF23559"/>
    </source>
</evidence>
<sequence>MGVGCRRLGPQIKKKEVEYAMKDCVGAVCLICISKSWSSPPIVRRRPTLASPSPVCRIHPPVRSGIRFQQLKLMAEAVLLAVTKIGSVLGDEIAKAIINKLSEKVQALKELPRKVDQIRMKLTIMSKVIQQIGTVYLTDELVKSWIGEVRKVAYRVEDVVDKYSYHLLQLEEEGFLKKYFVKGTHYVHVFSEIVAEVAEIEGEIQQVIQLKDQWLQPSQLVPHHDQLAEIERQRSQDSFPEFVKDEDLVGIEENRKLLTGWIYSEEQASTVITVSGMGGLGKSTLVTNIYEREKIYTVESLLRKLLWKIGHMEPPVPRDIDKMDVHDLKEEIKRKLQNRKCLIVLDDVWEQEVYFKIHDVFQTLQESHIIITTRKDHVGAIASFGHHLELQPLCGPDAFELFCRRAFHSKKDHKCPEELQEIAGEIVKRCHGLPLAVVTIGSLLSSRPQINIWNQTYNQLRTCFLKTTPCHAETLVRLWVAEGFVLSKEKNTPEEVAEGNLMELIHRNMLEVVDYDELGRVSTCKMHDIMRDLALCVAKEEKFGSANEYGELIQVDKNVRRLSLCGWNVNAAPKVKFPCLRTLVAQGIISFSPDMISSIMSQSSYLTVLELQDSEITEVPTFIGNLFNLRYIGLRRTKVKSLPESIEKLFNLHTLDIKQTQIEKLPRGIVKVKKLRHLLADRFADEKQTEFRYFIGVEAPKGLLNLEELQTLETVQASKDLAEQLKKLMQLRSIWIDNVSAEDCPNIFATLSAMPLLSSLLICARDVNETLCLQALAPKFPKLHRLIVRGRWADGTLEYPIFRNHGKHLKYLALSWCQLGEDPLGVLAPHVPNLTYLSFNRVNSASTLVLSAGCFPNLKTLVLKKMPNVEQLEIGHGALPCIEGLYIMSLAQLDKVPQGIESLLSLKKLWLLYLHAEFRTQWLTNGMHQKMQHVPEIRV</sequence>
<dbReference type="GO" id="GO:0006952">
    <property type="term" value="P:defense response"/>
    <property type="evidence" value="ECO:0007669"/>
    <property type="project" value="UniProtKB-KW"/>
</dbReference>
<keyword evidence="6" id="KW-0067">ATP-binding</keyword>
<keyword evidence="4" id="KW-0547">Nucleotide-binding</keyword>
<evidence type="ECO:0000256" key="2">
    <source>
        <dbReference type="ARBA" id="ARBA00022614"/>
    </source>
</evidence>
<dbReference type="GO" id="GO:0043531">
    <property type="term" value="F:ADP binding"/>
    <property type="evidence" value="ECO:0007669"/>
    <property type="project" value="InterPro"/>
</dbReference>
<organism evidence="12 13">
    <name type="scientific">Miscanthus lutarioriparius</name>
    <dbReference type="NCBI Taxonomy" id="422564"/>
    <lineage>
        <taxon>Eukaryota</taxon>
        <taxon>Viridiplantae</taxon>
        <taxon>Streptophyta</taxon>
        <taxon>Embryophyta</taxon>
        <taxon>Tracheophyta</taxon>
        <taxon>Spermatophyta</taxon>
        <taxon>Magnoliopsida</taxon>
        <taxon>Liliopsida</taxon>
        <taxon>Poales</taxon>
        <taxon>Poaceae</taxon>
        <taxon>PACMAD clade</taxon>
        <taxon>Panicoideae</taxon>
        <taxon>Andropogonodae</taxon>
        <taxon>Andropogoneae</taxon>
        <taxon>Saccharinae</taxon>
        <taxon>Miscanthus</taxon>
    </lineage>
</organism>
<dbReference type="SUPFAM" id="SSF52540">
    <property type="entry name" value="P-loop containing nucleoside triphosphate hydrolases"/>
    <property type="match status" value="1"/>
</dbReference>
<dbReference type="SUPFAM" id="SSF52058">
    <property type="entry name" value="L domain-like"/>
    <property type="match status" value="1"/>
</dbReference>
<dbReference type="InterPro" id="IPR042197">
    <property type="entry name" value="Apaf_helical"/>
</dbReference>
<gene>
    <name evidence="12" type="ORF">NCGR_LOCUS40929</name>
</gene>
<accession>A0A811QN17</accession>
<proteinExistence type="inferred from homology"/>
<dbReference type="Gene3D" id="1.10.8.430">
    <property type="entry name" value="Helical domain of apoptotic protease-activating factors"/>
    <property type="match status" value="1"/>
</dbReference>
<dbReference type="Pfam" id="PF18052">
    <property type="entry name" value="Rx_N"/>
    <property type="match status" value="1"/>
</dbReference>
<reference evidence="12" key="1">
    <citation type="submission" date="2020-10" db="EMBL/GenBank/DDBJ databases">
        <authorList>
            <person name="Han B."/>
            <person name="Lu T."/>
            <person name="Zhao Q."/>
            <person name="Huang X."/>
            <person name="Zhao Y."/>
        </authorList>
    </citation>
    <scope>NUCLEOTIDE SEQUENCE</scope>
</reference>
<feature type="domain" description="NB-ARC" evidence="8">
    <location>
        <begin position="265"/>
        <end position="410"/>
    </location>
</feature>
<dbReference type="CDD" id="cd14798">
    <property type="entry name" value="RX-CC_like"/>
    <property type="match status" value="1"/>
</dbReference>
<dbReference type="OrthoDB" id="606096at2759"/>
<feature type="domain" description="Disease resistance N-terminal" evidence="9">
    <location>
        <begin position="97"/>
        <end position="176"/>
    </location>
</feature>
<dbReference type="GO" id="GO:0005524">
    <property type="term" value="F:ATP binding"/>
    <property type="evidence" value="ECO:0007669"/>
    <property type="project" value="UniProtKB-KW"/>
</dbReference>
<dbReference type="AlphaFoldDB" id="A0A811QN17"/>
<dbReference type="Pfam" id="PF00931">
    <property type="entry name" value="NB-ARC"/>
    <property type="match status" value="1"/>
</dbReference>
<dbReference type="InterPro" id="IPR058922">
    <property type="entry name" value="WHD_DRP"/>
</dbReference>
<evidence type="ECO:0000256" key="1">
    <source>
        <dbReference type="ARBA" id="ARBA00008894"/>
    </source>
</evidence>
<comment type="caution">
    <text evidence="12">The sequence shown here is derived from an EMBL/GenBank/DDBJ whole genome shotgun (WGS) entry which is preliminary data.</text>
</comment>
<dbReference type="InterPro" id="IPR055414">
    <property type="entry name" value="LRR_R13L4/SHOC2-like"/>
</dbReference>
<dbReference type="Gene3D" id="1.20.5.4130">
    <property type="match status" value="1"/>
</dbReference>
<comment type="similarity">
    <text evidence="1">Belongs to the disease resistance NB-LRR family.</text>
</comment>
<dbReference type="PANTHER" id="PTHR36766">
    <property type="entry name" value="PLANT BROAD-SPECTRUM MILDEW RESISTANCE PROTEIN RPW8"/>
    <property type="match status" value="1"/>
</dbReference>
<dbReference type="InterPro" id="IPR041118">
    <property type="entry name" value="Rx_N"/>
</dbReference>
<keyword evidence="13" id="KW-1185">Reference proteome</keyword>
<evidence type="ECO:0000313" key="12">
    <source>
        <dbReference type="EMBL" id="CAD6257444.1"/>
    </source>
</evidence>
<dbReference type="Gene3D" id="3.40.50.300">
    <property type="entry name" value="P-loop containing nucleotide triphosphate hydrolases"/>
    <property type="match status" value="1"/>
</dbReference>
<evidence type="ECO:0000256" key="3">
    <source>
        <dbReference type="ARBA" id="ARBA00022737"/>
    </source>
</evidence>
<keyword evidence="5" id="KW-0611">Plant defense</keyword>
<evidence type="ECO:0000259" key="11">
    <source>
        <dbReference type="Pfam" id="PF23598"/>
    </source>
</evidence>
<dbReference type="InterPro" id="IPR027417">
    <property type="entry name" value="P-loop_NTPase"/>
</dbReference>
<evidence type="ECO:0000256" key="5">
    <source>
        <dbReference type="ARBA" id="ARBA00022821"/>
    </source>
</evidence>